<evidence type="ECO:0000313" key="1">
    <source>
        <dbReference type="EMBL" id="EMB23600.1"/>
    </source>
</evidence>
<accession>A0A0F6MRH9</accession>
<dbReference type="EMBL" id="AGDY01000004">
    <property type="protein sequence ID" value="EMB23600.1"/>
    <property type="molecule type" value="Genomic_DNA"/>
</dbReference>
<reference evidence="1" key="1">
    <citation type="submission" date="2012-01" db="EMBL/GenBank/DDBJ databases">
        <title>The Genome Sequence of Treponema denticola OTK.</title>
        <authorList>
            <consortium name="The Broad Institute Genome Sequencing Platform"/>
            <person name="Earl A."/>
            <person name="Ward D."/>
            <person name="Feldgarden M."/>
            <person name="Gevers D."/>
            <person name="Blanton J.M."/>
            <person name="Fenno C.J."/>
            <person name="Baranova O.V."/>
            <person name="Mathney J."/>
            <person name="Dewhirst F.E."/>
            <person name="Izard J."/>
            <person name="Young S.K."/>
            <person name="Zeng Q."/>
            <person name="Gargeya S."/>
            <person name="Fitzgerald M."/>
            <person name="Haas B."/>
            <person name="Abouelleil A."/>
            <person name="Alvarado L."/>
            <person name="Arachchi H.M."/>
            <person name="Berlin A."/>
            <person name="Chapman S.B."/>
            <person name="Gearin G."/>
            <person name="Goldberg J."/>
            <person name="Griggs A."/>
            <person name="Gujja S."/>
            <person name="Hansen M."/>
            <person name="Heiman D."/>
            <person name="Howarth C."/>
            <person name="Larimer J."/>
            <person name="Lui A."/>
            <person name="MacDonald P.J.P."/>
            <person name="McCowen C."/>
            <person name="Montmayeur A."/>
            <person name="Murphy C."/>
            <person name="Neiman D."/>
            <person name="Pearson M."/>
            <person name="Priest M."/>
            <person name="Roberts A."/>
            <person name="Saif S."/>
            <person name="Shea T."/>
            <person name="Sisk P."/>
            <person name="Stolte C."/>
            <person name="Sykes S."/>
            <person name="Wortman J."/>
            <person name="Nusbaum C."/>
            <person name="Birren B."/>
        </authorList>
    </citation>
    <scope>NUCLEOTIDE SEQUENCE [LARGE SCALE GENOMIC DNA]</scope>
    <source>
        <strain evidence="1">OTK</strain>
    </source>
</reference>
<comment type="caution">
    <text evidence="1">The sequence shown here is derived from an EMBL/GenBank/DDBJ whole genome shotgun (WGS) entry which is preliminary data.</text>
</comment>
<dbReference type="HOGENOM" id="CLU_2670033_0_0_12"/>
<organism evidence="1">
    <name type="scientific">Treponema denticola OTK</name>
    <dbReference type="NCBI Taxonomy" id="999434"/>
    <lineage>
        <taxon>Bacteria</taxon>
        <taxon>Pseudomonadati</taxon>
        <taxon>Spirochaetota</taxon>
        <taxon>Spirochaetia</taxon>
        <taxon>Spirochaetales</taxon>
        <taxon>Treponemataceae</taxon>
        <taxon>Treponema</taxon>
    </lineage>
</organism>
<dbReference type="PATRIC" id="fig|999434.4.peg.769"/>
<proteinExistence type="predicted"/>
<name>A0A0F6MRH9_TREDN</name>
<dbReference type="AlphaFoldDB" id="A0A0F6MRH9"/>
<dbReference type="RefSeq" id="WP_002691141.1">
    <property type="nucleotide sequence ID" value="NZ_CM001797.1"/>
</dbReference>
<dbReference type="Proteomes" id="UP000011701">
    <property type="component" value="Chromosome"/>
</dbReference>
<gene>
    <name evidence="1" type="ORF">HMPREF9723_00738</name>
</gene>
<sequence length="76" mass="8759">MNRKIFCEKDGILITYTDNDVCFEDSKTAEAILLTNGGEIIHSNFDVEKNEYFKNYLKQIYQAITAFRNLDALESA</sequence>
<protein>
    <submittedName>
        <fullName evidence="1">Uncharacterized protein</fullName>
    </submittedName>
</protein>